<dbReference type="Proteomes" id="UP001165085">
    <property type="component" value="Unassembled WGS sequence"/>
</dbReference>
<evidence type="ECO:0000313" key="4">
    <source>
        <dbReference type="EMBL" id="GMH88822.1"/>
    </source>
</evidence>
<evidence type="ECO:0000256" key="2">
    <source>
        <dbReference type="SAM" id="Phobius"/>
    </source>
</evidence>
<name>A0A9W7BJJ8_9STRA</name>
<evidence type="ECO:0000259" key="3">
    <source>
        <dbReference type="Pfam" id="PF01852"/>
    </source>
</evidence>
<gene>
    <name evidence="4" type="ORF">TrST_g3641</name>
</gene>
<evidence type="ECO:0000256" key="1">
    <source>
        <dbReference type="SAM" id="MobiDB-lite"/>
    </source>
</evidence>
<protein>
    <recommendedName>
        <fullName evidence="3">START domain-containing protein</fullName>
    </recommendedName>
</protein>
<dbReference type="Gene3D" id="3.30.530.20">
    <property type="match status" value="1"/>
</dbReference>
<feature type="transmembrane region" description="Helical" evidence="2">
    <location>
        <begin position="443"/>
        <end position="464"/>
    </location>
</feature>
<dbReference type="InterPro" id="IPR023393">
    <property type="entry name" value="START-like_dom_sf"/>
</dbReference>
<evidence type="ECO:0000313" key="5">
    <source>
        <dbReference type="Proteomes" id="UP001165085"/>
    </source>
</evidence>
<dbReference type="SUPFAM" id="SSF55961">
    <property type="entry name" value="Bet v1-like"/>
    <property type="match status" value="1"/>
</dbReference>
<comment type="caution">
    <text evidence="4">The sequence shown here is derived from an EMBL/GenBank/DDBJ whole genome shotgun (WGS) entry which is preliminary data.</text>
</comment>
<keyword evidence="2" id="KW-1133">Transmembrane helix</keyword>
<dbReference type="SUPFAM" id="SSF52058">
    <property type="entry name" value="L domain-like"/>
    <property type="match status" value="1"/>
</dbReference>
<feature type="region of interest" description="Disordered" evidence="1">
    <location>
        <begin position="892"/>
        <end position="922"/>
    </location>
</feature>
<dbReference type="Gene3D" id="3.80.10.10">
    <property type="entry name" value="Ribonuclease Inhibitor"/>
    <property type="match status" value="1"/>
</dbReference>
<dbReference type="EMBL" id="BRXY01000348">
    <property type="protein sequence ID" value="GMH88822.1"/>
    <property type="molecule type" value="Genomic_DNA"/>
</dbReference>
<sequence>MRRDNFCRTYNPPHHSAAYGNGGCVIPDQDSEALGASVLSHTFIADRSTSTIELYLLAREDGCAASFSDLVVNHGCWEICDWQSAIISAVTVEEDPALKSRESCQCHIRSKLSFSFNPACSSDCQSKRPMCRESCVECLDACSFLLDPTGTTHLFQNDNGWLGNILPGGKLRYIAESQTDDLTLSCLDSWLTEFINSCPLQPNFEESYSSDPDLCLPAEFPSDTLSPKDGGSCSLNTWAEYFDEVKKVDAHNALQYAQVPVVEEKEEDQMGDGGVLVVLSLLVLGFTGLCALDALQVRRLNSSPRANKIQPAKEGGDGVGGMSNSMAGRISTTEAGRLSVVLATPSKLNLNLEEAYGRVSEVAGLEVEENKKERLPDVSSAAKLVPSRLRAHSNFTFQELLGPAGFFAFTSLFLLSCFCFYVGHYFEVESSTNDDSEVPLEMVAAFYLIGLLAIFYFVDSVVFWRGMALTLEVELRGLYDPFAMLNRVPMLKRATEFYFEYFATISAGKYSIFFIVSSSFLELLVQARNANNMAMWMDWAKLSTYVVILVVHFIAMGTCFSLVWVRVSVIAVVDVVFEALYTRFNVWHGELDKATSRLEFIAVLFPLYLMVELVNDSYIRLMREHIGNFLRTQRLQRNYILAKRGGTFKELLGMEFNEKIMLHEAEEATNEDYGVGMSECPEFNARLFTSKSQESDVDQVIATYFVPSATPEQLLSFQEYQAGLKTEGLDLITDEEIELGWSHSYGVLTVPLKAMARDFLVDSVRTVGEEKGTYSVVARSTEDESKHPRSSDVTRVMFFTGGYRFEPWVVVGEDGVEEVKGTKVTTIAAYDPGGLLPAWYTNFIGKQQMKARVDMFHQYFVGHINPHDGSDNGGVFPDDYAKKLLAARAKEADAVEEEEEEEEEERVSVGGAPEENKSRTSSVATMRTLIRELGGRRRKEIMTRENMLKVMRSKATRARKIFGILFVVIGFGFGFGVFLSSRNAMVECAESRYTQCVWEALGKGSGHLYFEKGFLSGAMCGFGVADGSRGVFSLDVSECTSEEDWKALSMENDRYMQLTSFVSEFTSRTTLPSWLNSSDVAMPPNLREIKLRGNSFDSYPVWLRGSEVGAGLKLLDLRNNEFTDLPFEVADVDLSGRGGSGGVKVLLQGNAIEEVDWGGRGLTALPRTIGRGEGGLGEGDEGVFVGFYESVRVIKMANNDLNGKSVFKALANSNFTSLRELDVGNSSLSEFDGVEELRTLEQLTISDNVGVGVGEIVKLVEGVWKGESLNKIYARGCNVTGFTVEEAATLADFDLDIGKGIVELRWMGCPVLPKSILSRIPKFVRYIEGLELLQMSGFLFADEMKIKKGDLPVSLKDLRLSFSSNVFFKDRCFRGMGGLAKLDLTMARGSLMYVKMLEEDLSGLEELAISRIGDITEITLELYEELKEEVEASSSISKLICNPGRNSTHVKGGLLFCQDFFPGKASAIIAECPDSNSQDEVLNYTNMVAALEEDSEVFEVKNCCSLMSDDDLTNKCGVCDGDLACNCDSSLYEGTELRAARGICPGIFS</sequence>
<dbReference type="InterPro" id="IPR002913">
    <property type="entry name" value="START_lipid-bd_dom"/>
</dbReference>
<feature type="transmembrane region" description="Helical" evidence="2">
    <location>
        <begin position="274"/>
        <end position="295"/>
    </location>
</feature>
<keyword evidence="2" id="KW-0812">Transmembrane</keyword>
<dbReference type="OrthoDB" id="203911at2759"/>
<dbReference type="GO" id="GO:0008289">
    <property type="term" value="F:lipid binding"/>
    <property type="evidence" value="ECO:0007669"/>
    <property type="project" value="InterPro"/>
</dbReference>
<feature type="transmembrane region" description="Helical" evidence="2">
    <location>
        <begin position="961"/>
        <end position="979"/>
    </location>
</feature>
<keyword evidence="2" id="KW-0472">Membrane</keyword>
<feature type="transmembrane region" description="Helical" evidence="2">
    <location>
        <begin position="400"/>
        <end position="423"/>
    </location>
</feature>
<feature type="domain" description="START" evidence="3">
    <location>
        <begin position="751"/>
        <end position="849"/>
    </location>
</feature>
<reference evidence="5" key="1">
    <citation type="journal article" date="2023" name="Commun. Biol.">
        <title>Genome analysis of Parmales, the sister group of diatoms, reveals the evolutionary specialization of diatoms from phago-mixotrophs to photoautotrophs.</title>
        <authorList>
            <person name="Ban H."/>
            <person name="Sato S."/>
            <person name="Yoshikawa S."/>
            <person name="Yamada K."/>
            <person name="Nakamura Y."/>
            <person name="Ichinomiya M."/>
            <person name="Sato N."/>
            <person name="Blanc-Mathieu R."/>
            <person name="Endo H."/>
            <person name="Kuwata A."/>
            <person name="Ogata H."/>
        </authorList>
    </citation>
    <scope>NUCLEOTIDE SEQUENCE [LARGE SCALE GENOMIC DNA]</scope>
    <source>
        <strain evidence="5">NIES 3701</strain>
    </source>
</reference>
<keyword evidence="5" id="KW-1185">Reference proteome</keyword>
<feature type="transmembrane region" description="Helical" evidence="2">
    <location>
        <begin position="497"/>
        <end position="516"/>
    </location>
</feature>
<organism evidence="4 5">
    <name type="scientific">Triparma strigata</name>
    <dbReference type="NCBI Taxonomy" id="1606541"/>
    <lineage>
        <taxon>Eukaryota</taxon>
        <taxon>Sar</taxon>
        <taxon>Stramenopiles</taxon>
        <taxon>Ochrophyta</taxon>
        <taxon>Bolidophyceae</taxon>
        <taxon>Parmales</taxon>
        <taxon>Triparmaceae</taxon>
        <taxon>Triparma</taxon>
    </lineage>
</organism>
<feature type="compositionally biased region" description="Acidic residues" evidence="1">
    <location>
        <begin position="894"/>
        <end position="905"/>
    </location>
</feature>
<accession>A0A9W7BJJ8</accession>
<proteinExistence type="predicted"/>
<feature type="transmembrane region" description="Helical" evidence="2">
    <location>
        <begin position="536"/>
        <end position="556"/>
    </location>
</feature>
<dbReference type="Pfam" id="PF01852">
    <property type="entry name" value="START"/>
    <property type="match status" value="1"/>
</dbReference>
<dbReference type="InterPro" id="IPR032675">
    <property type="entry name" value="LRR_dom_sf"/>
</dbReference>